<dbReference type="Proteomes" id="UP000694915">
    <property type="component" value="Chromosome 22"/>
</dbReference>
<dbReference type="RefSeq" id="XP_026640188.1">
    <property type="nucleotide sequence ID" value="XM_026784387.1"/>
</dbReference>
<keyword evidence="2" id="KW-1185">Reference proteome</keyword>
<proteinExistence type="predicted"/>
<name>A0ABM1UDX6_MICOH</name>
<feature type="region of interest" description="Disordered" evidence="1">
    <location>
        <begin position="28"/>
        <end position="68"/>
    </location>
</feature>
<reference evidence="3 4" key="1">
    <citation type="submission" date="2025-05" db="UniProtKB">
        <authorList>
            <consortium name="RefSeq"/>
        </authorList>
    </citation>
    <scope>IDENTIFICATION</scope>
</reference>
<accession>A0ABM1UDX6</accession>
<evidence type="ECO:0000256" key="1">
    <source>
        <dbReference type="SAM" id="MobiDB-lite"/>
    </source>
</evidence>
<evidence type="ECO:0000313" key="3">
    <source>
        <dbReference type="RefSeq" id="XP_026640188.1"/>
    </source>
</evidence>
<evidence type="ECO:0000313" key="4">
    <source>
        <dbReference type="RefSeq" id="XP_026640189.1"/>
    </source>
</evidence>
<evidence type="ECO:0000313" key="2">
    <source>
        <dbReference type="Proteomes" id="UP000694915"/>
    </source>
</evidence>
<gene>
    <name evidence="3 4" type="primary">Lysmd4</name>
</gene>
<protein>
    <submittedName>
        <fullName evidence="3 4">LysM and putative peptidoglycan-binding domain-containing protein 4 isoform X3</fullName>
    </submittedName>
</protein>
<dbReference type="GeneID" id="101987146"/>
<feature type="compositionally biased region" description="Basic residues" evidence="1">
    <location>
        <begin position="46"/>
        <end position="58"/>
    </location>
</feature>
<sequence length="143" mass="15674">MRQTEVLAKTFQGPAVVCRTPNSHVYMFKNGSGDSGDSSEEESHHGVLRPRGKERRKNSIQQPQQPGAGSVVLLQRELAHEDSLNKLALQYGCKQHYETVWSFERTGLKILGAGGVGGAYLSVFGKLASHFLYSSDLLLTLAN</sequence>
<dbReference type="RefSeq" id="XP_026640189.1">
    <property type="nucleotide sequence ID" value="XM_026784388.1"/>
</dbReference>
<organism evidence="2 3">
    <name type="scientific">Microtus ochrogaster</name>
    <name type="common">Prairie vole</name>
    <dbReference type="NCBI Taxonomy" id="79684"/>
    <lineage>
        <taxon>Eukaryota</taxon>
        <taxon>Metazoa</taxon>
        <taxon>Chordata</taxon>
        <taxon>Craniata</taxon>
        <taxon>Vertebrata</taxon>
        <taxon>Euteleostomi</taxon>
        <taxon>Mammalia</taxon>
        <taxon>Eutheria</taxon>
        <taxon>Euarchontoglires</taxon>
        <taxon>Glires</taxon>
        <taxon>Rodentia</taxon>
        <taxon>Myomorpha</taxon>
        <taxon>Muroidea</taxon>
        <taxon>Cricetidae</taxon>
        <taxon>Arvicolinae</taxon>
        <taxon>Microtus</taxon>
    </lineage>
</organism>